<name>A0A2I0KC13_PUNGR</name>
<comment type="caution">
    <text evidence="1">The sequence shown here is derived from an EMBL/GenBank/DDBJ whole genome shotgun (WGS) entry which is preliminary data.</text>
</comment>
<reference evidence="1 2" key="1">
    <citation type="submission" date="2017-11" db="EMBL/GenBank/DDBJ databases">
        <title>De-novo sequencing of pomegranate (Punica granatum L.) genome.</title>
        <authorList>
            <person name="Akparov Z."/>
            <person name="Amiraslanov A."/>
            <person name="Hajiyeva S."/>
            <person name="Abbasov M."/>
            <person name="Kaur K."/>
            <person name="Hamwieh A."/>
            <person name="Solovyev V."/>
            <person name="Salamov A."/>
            <person name="Braich B."/>
            <person name="Kosarev P."/>
            <person name="Mahmoud A."/>
            <person name="Hajiyev E."/>
            <person name="Babayeva S."/>
            <person name="Izzatullayeva V."/>
            <person name="Mammadov A."/>
            <person name="Mammadov A."/>
            <person name="Sharifova S."/>
            <person name="Ojaghi J."/>
            <person name="Eynullazada K."/>
            <person name="Bayramov B."/>
            <person name="Abdulazimova A."/>
            <person name="Shahmuradov I."/>
        </authorList>
    </citation>
    <scope>NUCLEOTIDE SEQUENCE [LARGE SCALE GENOMIC DNA]</scope>
    <source>
        <strain evidence="2">cv. AG2017</strain>
        <tissue evidence="1">Leaf</tissue>
    </source>
</reference>
<keyword evidence="2" id="KW-1185">Reference proteome</keyword>
<sequence>MAYQLTLVLPTALASLALGGLSLLGCGFTILPRSTSSPLVLRPISLALARDGGSDCITVCTYCSSKRIIPPDLRSQIMLDMF</sequence>
<evidence type="ECO:0000313" key="2">
    <source>
        <dbReference type="Proteomes" id="UP000233551"/>
    </source>
</evidence>
<accession>A0A2I0KC13</accession>
<dbReference type="AlphaFoldDB" id="A0A2I0KC13"/>
<evidence type="ECO:0000313" key="1">
    <source>
        <dbReference type="EMBL" id="PKI66081.1"/>
    </source>
</evidence>
<protein>
    <submittedName>
        <fullName evidence="1">Uncharacterized protein</fullName>
    </submittedName>
</protein>
<dbReference type="Proteomes" id="UP000233551">
    <property type="component" value="Unassembled WGS sequence"/>
</dbReference>
<gene>
    <name evidence="1" type="ORF">CRG98_013527</name>
</gene>
<organism evidence="1 2">
    <name type="scientific">Punica granatum</name>
    <name type="common">Pomegranate</name>
    <dbReference type="NCBI Taxonomy" id="22663"/>
    <lineage>
        <taxon>Eukaryota</taxon>
        <taxon>Viridiplantae</taxon>
        <taxon>Streptophyta</taxon>
        <taxon>Embryophyta</taxon>
        <taxon>Tracheophyta</taxon>
        <taxon>Spermatophyta</taxon>
        <taxon>Magnoliopsida</taxon>
        <taxon>eudicotyledons</taxon>
        <taxon>Gunneridae</taxon>
        <taxon>Pentapetalae</taxon>
        <taxon>rosids</taxon>
        <taxon>malvids</taxon>
        <taxon>Myrtales</taxon>
        <taxon>Lythraceae</taxon>
        <taxon>Punica</taxon>
    </lineage>
</organism>
<proteinExistence type="predicted"/>
<dbReference type="EMBL" id="PGOL01000692">
    <property type="protein sequence ID" value="PKI66081.1"/>
    <property type="molecule type" value="Genomic_DNA"/>
</dbReference>